<dbReference type="PANTHER" id="PTHR45823">
    <property type="entry name" value="T-SNARE COILED-COIL HOMOLOGY DOMAIN-CONTAINING PROTEIN"/>
    <property type="match status" value="1"/>
</dbReference>
<accession>A0A6J8DZR1</accession>
<proteinExistence type="predicted"/>
<evidence type="ECO:0000313" key="2">
    <source>
        <dbReference type="Proteomes" id="UP000507470"/>
    </source>
</evidence>
<reference evidence="1 2" key="1">
    <citation type="submission" date="2020-06" db="EMBL/GenBank/DDBJ databases">
        <authorList>
            <person name="Li R."/>
            <person name="Bekaert M."/>
        </authorList>
    </citation>
    <scope>NUCLEOTIDE SEQUENCE [LARGE SCALE GENOMIC DNA]</scope>
    <source>
        <strain evidence="2">wild</strain>
    </source>
</reference>
<name>A0A6J8DZR1_MYTCO</name>
<evidence type="ECO:0000313" key="1">
    <source>
        <dbReference type="EMBL" id="CAC5412260.1"/>
    </source>
</evidence>
<gene>
    <name evidence="1" type="ORF">MCOR_45259</name>
</gene>
<dbReference type="OrthoDB" id="6091153at2759"/>
<sequence>MSETLKSGLAHLFDEEEEADLVNYLKLIARVGYGYSRPAVIDLATHNDIYKELWDSEHPISTKWMRPELLVNKTTGADGDVSESGWSNTKIFRNYMENHLFRYIPYRTSDDLIVKSKNVQKTITAVDEPGATTSAPNVRGESISLDDLLDFDVIEDEEPCCCYKLTGLPKEQCTLEKHWVHLKYCCNKTGLRIHDVLYALVIEPQKRGQAQGVLGNLTQESRQDFKELVKALEDRTQLRERYQRAVEASPELGQDIRRLTNLAYATAPNEVRETLAKEQFIDSLIDSDMRLRIKQARPTDLNDAIRHAVELEAFNKGRKQKD</sequence>
<dbReference type="AlphaFoldDB" id="A0A6J8DZR1"/>
<dbReference type="EMBL" id="CACVKT020007992">
    <property type="protein sequence ID" value="CAC5412260.1"/>
    <property type="molecule type" value="Genomic_DNA"/>
</dbReference>
<keyword evidence="2" id="KW-1185">Reference proteome</keyword>
<dbReference type="Proteomes" id="UP000507470">
    <property type="component" value="Unassembled WGS sequence"/>
</dbReference>
<dbReference type="PANTHER" id="PTHR45823:SF1">
    <property type="entry name" value="T-SNARE COILED-COIL HOMOLOGY DOMAIN-CONTAINING PROTEIN"/>
    <property type="match status" value="1"/>
</dbReference>
<organism evidence="1 2">
    <name type="scientific">Mytilus coruscus</name>
    <name type="common">Sea mussel</name>
    <dbReference type="NCBI Taxonomy" id="42192"/>
    <lineage>
        <taxon>Eukaryota</taxon>
        <taxon>Metazoa</taxon>
        <taxon>Spiralia</taxon>
        <taxon>Lophotrochozoa</taxon>
        <taxon>Mollusca</taxon>
        <taxon>Bivalvia</taxon>
        <taxon>Autobranchia</taxon>
        <taxon>Pteriomorphia</taxon>
        <taxon>Mytilida</taxon>
        <taxon>Mytiloidea</taxon>
        <taxon>Mytilidae</taxon>
        <taxon>Mytilinae</taxon>
        <taxon>Mytilus</taxon>
    </lineage>
</organism>
<protein>
    <submittedName>
        <fullName evidence="1">Uncharacterized protein</fullName>
    </submittedName>
</protein>